<evidence type="ECO:0000256" key="1">
    <source>
        <dbReference type="SAM" id="MobiDB-lite"/>
    </source>
</evidence>
<feature type="region of interest" description="Disordered" evidence="1">
    <location>
        <begin position="66"/>
        <end position="245"/>
    </location>
</feature>
<dbReference type="Proteomes" id="UP000271974">
    <property type="component" value="Unassembled WGS sequence"/>
</dbReference>
<feature type="compositionally biased region" description="Low complexity" evidence="1">
    <location>
        <begin position="130"/>
        <end position="139"/>
    </location>
</feature>
<protein>
    <submittedName>
        <fullName evidence="2">Uncharacterized protein</fullName>
    </submittedName>
</protein>
<dbReference type="EMBL" id="RQTK01000345">
    <property type="protein sequence ID" value="RUS81305.1"/>
    <property type="molecule type" value="Genomic_DNA"/>
</dbReference>
<evidence type="ECO:0000313" key="2">
    <source>
        <dbReference type="EMBL" id="RUS81305.1"/>
    </source>
</evidence>
<keyword evidence="3" id="KW-1185">Reference proteome</keyword>
<evidence type="ECO:0000313" key="3">
    <source>
        <dbReference type="Proteomes" id="UP000271974"/>
    </source>
</evidence>
<dbReference type="OrthoDB" id="10591523at2759"/>
<dbReference type="AlphaFoldDB" id="A0A433TIB2"/>
<proteinExistence type="predicted"/>
<sequence>MMSIILEDDDFTTPSLFPEGTLVIKTWGPEAMKVTHRILQRQLAALTGAPPSTINVWRQEDPKRWFSVGPPQLHGTEGNSYTRDKAPSSWSRSLAGKQSAATAEQRTIGLTNAEKKQHHKELASPQKTYAQALGEAATAAPPPPSDLSADDEDEEKNSQGWTTVQPRRKRRRRGPTPPEDRDRSQSPVSADQPQEGTSDVLSDPEEEEEEERRTNDNTPNHTAEETGQDPDEETEKRTVGIPIPN</sequence>
<name>A0A433TIB2_ELYCH</name>
<comment type="caution">
    <text evidence="2">The sequence shown here is derived from an EMBL/GenBank/DDBJ whole genome shotgun (WGS) entry which is preliminary data.</text>
</comment>
<organism evidence="2 3">
    <name type="scientific">Elysia chlorotica</name>
    <name type="common">Eastern emerald elysia</name>
    <name type="synonym">Sea slug</name>
    <dbReference type="NCBI Taxonomy" id="188477"/>
    <lineage>
        <taxon>Eukaryota</taxon>
        <taxon>Metazoa</taxon>
        <taxon>Spiralia</taxon>
        <taxon>Lophotrochozoa</taxon>
        <taxon>Mollusca</taxon>
        <taxon>Gastropoda</taxon>
        <taxon>Heterobranchia</taxon>
        <taxon>Euthyneura</taxon>
        <taxon>Panpulmonata</taxon>
        <taxon>Sacoglossa</taxon>
        <taxon>Placobranchoidea</taxon>
        <taxon>Plakobranchidae</taxon>
        <taxon>Elysia</taxon>
    </lineage>
</organism>
<feature type="compositionally biased region" description="Polar residues" evidence="1">
    <location>
        <begin position="99"/>
        <end position="110"/>
    </location>
</feature>
<feature type="compositionally biased region" description="Polar residues" evidence="1">
    <location>
        <begin position="185"/>
        <end position="200"/>
    </location>
</feature>
<reference evidence="2 3" key="1">
    <citation type="submission" date="2019-01" db="EMBL/GenBank/DDBJ databases">
        <title>A draft genome assembly of the solar-powered sea slug Elysia chlorotica.</title>
        <authorList>
            <person name="Cai H."/>
            <person name="Li Q."/>
            <person name="Fang X."/>
            <person name="Li J."/>
            <person name="Curtis N.E."/>
            <person name="Altenburger A."/>
            <person name="Shibata T."/>
            <person name="Feng M."/>
            <person name="Maeda T."/>
            <person name="Schwartz J.A."/>
            <person name="Shigenobu S."/>
            <person name="Lundholm N."/>
            <person name="Nishiyama T."/>
            <person name="Yang H."/>
            <person name="Hasebe M."/>
            <person name="Li S."/>
            <person name="Pierce S.K."/>
            <person name="Wang J."/>
        </authorList>
    </citation>
    <scope>NUCLEOTIDE SEQUENCE [LARGE SCALE GENOMIC DNA]</scope>
    <source>
        <strain evidence="2">EC2010</strain>
        <tissue evidence="2">Whole organism of an adult</tissue>
    </source>
</reference>
<accession>A0A433TIB2</accession>
<gene>
    <name evidence="2" type="ORF">EGW08_010947</name>
</gene>